<comment type="function">
    <text evidence="10">NDH-1 shuttles electrons from NADH, via FMN and iron-sulfur (Fe-S) centers, to quinones in the respiratory chain. Couples the redox reaction to proton translocation (for every two electrons transferred, four hydrogen ions are translocated across the cytoplasmic membrane), and thus conserves the redox energy in a proton gradient.</text>
</comment>
<keyword evidence="5 10" id="KW-1278">Translocase</keyword>
<evidence type="ECO:0000259" key="11">
    <source>
        <dbReference type="PROSITE" id="PS51085"/>
    </source>
</evidence>
<dbReference type="SUPFAM" id="SSF53706">
    <property type="entry name" value="Formate dehydrogenase/DMSO reductase, domains 1-3"/>
    <property type="match status" value="1"/>
</dbReference>
<feature type="domain" description="4Fe-4S His(Cys)3-ligated-type" evidence="13">
    <location>
        <begin position="83"/>
        <end position="122"/>
    </location>
</feature>
<keyword evidence="10" id="KW-0874">Quinone</keyword>
<dbReference type="KEGG" id="cbx:Cenrod_1699"/>
<dbReference type="FunFam" id="3.30.70.20:FF:000002">
    <property type="entry name" value="NADH-ubiquinone oxidoreductase 75 kDa subunit"/>
    <property type="match status" value="1"/>
</dbReference>
<comment type="similarity">
    <text evidence="2 10">Belongs to the complex I 75 kDa subunit family.</text>
</comment>
<dbReference type="InterPro" id="IPR006963">
    <property type="entry name" value="Mopterin_OxRdtase_4Fe-4S_dom"/>
</dbReference>
<organism evidence="14 15">
    <name type="scientific">Candidatus Symbiobacter mobilis CR</name>
    <dbReference type="NCBI Taxonomy" id="946483"/>
    <lineage>
        <taxon>Bacteria</taxon>
        <taxon>Pseudomonadati</taxon>
        <taxon>Pseudomonadota</taxon>
        <taxon>Betaproteobacteria</taxon>
        <taxon>Burkholderiales</taxon>
        <taxon>Comamonadaceae</taxon>
    </lineage>
</organism>
<evidence type="ECO:0000256" key="7">
    <source>
        <dbReference type="ARBA" id="ARBA00023014"/>
    </source>
</evidence>
<dbReference type="GO" id="GO:0008137">
    <property type="term" value="F:NADH dehydrogenase (ubiquinone) activity"/>
    <property type="evidence" value="ECO:0007669"/>
    <property type="project" value="UniProtKB-UniRule"/>
</dbReference>
<reference evidence="14 15" key="1">
    <citation type="journal article" date="2013" name="Genome Biol.">
        <title>Genomic analysis reveals key aspects of prokaryotic symbiosis in the phototrophic consortium "Chlorochromatium aggregatum".</title>
        <authorList>
            <person name="Liu Z."/>
            <person name="Muller J."/>
            <person name="Li T."/>
            <person name="Alvey R.M."/>
            <person name="Vogl K."/>
            <person name="Frigaard N.U."/>
            <person name="Rockwell N.C."/>
            <person name="Boyd E.S."/>
            <person name="Tomsho L.P."/>
            <person name="Schuster S.C."/>
            <person name="Henke P."/>
            <person name="Rohde M."/>
            <person name="Overmann J."/>
            <person name="Bryant D.A."/>
        </authorList>
    </citation>
    <scope>NUCLEOTIDE SEQUENCE [LARGE SCALE GENOMIC DNA]</scope>
    <source>
        <strain evidence="14">CR</strain>
    </source>
</reference>
<evidence type="ECO:0000313" key="15">
    <source>
        <dbReference type="Proteomes" id="UP000017184"/>
    </source>
</evidence>
<dbReference type="GO" id="GO:0016651">
    <property type="term" value="F:oxidoreductase activity, acting on NAD(P)H"/>
    <property type="evidence" value="ECO:0007669"/>
    <property type="project" value="InterPro"/>
</dbReference>
<feature type="domain" description="4Fe-4S Mo/W bis-MGD-type" evidence="12">
    <location>
        <begin position="222"/>
        <end position="278"/>
    </location>
</feature>
<dbReference type="STRING" id="946483.Cenrod_1699"/>
<sequence>MTDPTKIAMHIDGEPLEVLPGSTILQAAHGAGMSIPHFCYHKKLSIAASCRMCLVEVDKVSKPVPACATTVSSGMVVRTRSEPALRAQQAVMEFLLINHPLDCPICDQGGECQLQDLALGYGGAHSRYTEEKRVAPGQEDVGPLIAMKEMSRCIHCTRCVRFGQEIAGVMELGMAHRGEHSAIETFVSRAIESELSGNLVDVCPVGALTSRPFRYRGRSWELSRRKSISPHDSTGANLILGVRDDQVLRVTPFDNEEVNECWLADRDRYSVDALYTQDRLLSPMVKVGGTWKEVAWEDALAVVVNGWKSILAKQGAAAIGALVSPHSTLEEQHLCVRLLRGLGSPHIDYRLRHAEFPQPERVRYLGMTIAALSSLESVLLVGSSLRRDHPLFAQRIRQAARKSCIVSGLVESREDWAMPVAHWMEAPATDWTGALAEVVVAVAAIQGVPAPVSATAGPLATAIAQSLVGRERTALLLGNAAAHHPKASALLAMANWIGRQTGARVGYLTEAANTVGAQWVGALPGEGGRNAAQMLEGGLASLLLLNNEPAFDSAAGNDALARLADSANTDLVVTLSPFRANLEYSKVLLPIAPFAETSGTYINAEGRVQTFRAAVRPQGAARPAWKVLRVLANMMELPGFEENSSEEVLRSLPGLRYEGTWSTDPARLGNDTTAALDPTSCTGKPVVASIYGLDGIVRRSPSLQATALATAAPHRSHATA</sequence>
<keyword evidence="8 10" id="KW-0520">NAD</keyword>
<evidence type="ECO:0000256" key="4">
    <source>
        <dbReference type="ARBA" id="ARBA00022723"/>
    </source>
</evidence>
<dbReference type="Pfam" id="PF13510">
    <property type="entry name" value="Fer2_4"/>
    <property type="match status" value="1"/>
</dbReference>
<keyword evidence="15" id="KW-1185">Reference proteome</keyword>
<proteinExistence type="inferred from homology"/>
<dbReference type="InterPro" id="IPR054351">
    <property type="entry name" value="NADH_UbQ_OxRdtase_ferredoxin"/>
</dbReference>
<dbReference type="SUPFAM" id="SSF54862">
    <property type="entry name" value="4Fe-4S ferredoxins"/>
    <property type="match status" value="1"/>
</dbReference>
<protein>
    <recommendedName>
        <fullName evidence="10">NADH-quinone oxidoreductase</fullName>
        <ecNumber evidence="10">7.1.1.-</ecNumber>
    </recommendedName>
</protein>
<dbReference type="SMART" id="SM00929">
    <property type="entry name" value="NADH-G_4Fe-4S_3"/>
    <property type="match status" value="1"/>
</dbReference>
<dbReference type="AlphaFoldDB" id="U5NC68"/>
<dbReference type="OrthoDB" id="7376058at2"/>
<evidence type="ECO:0000259" key="12">
    <source>
        <dbReference type="PROSITE" id="PS51669"/>
    </source>
</evidence>
<comment type="cofactor">
    <cofactor evidence="10">
        <name>[2Fe-2S] cluster</name>
        <dbReference type="ChEBI" id="CHEBI:190135"/>
    </cofactor>
    <text evidence="10">Binds 1 [2Fe-2S] cluster per subunit.</text>
</comment>
<evidence type="ECO:0000256" key="3">
    <source>
        <dbReference type="ARBA" id="ARBA00022485"/>
    </source>
</evidence>
<keyword evidence="6 10" id="KW-0408">Iron</keyword>
<dbReference type="Pfam" id="PF22151">
    <property type="entry name" value="Fer4_NDSU1"/>
    <property type="match status" value="1"/>
</dbReference>
<dbReference type="eggNOG" id="COG1034">
    <property type="taxonomic scope" value="Bacteria"/>
</dbReference>
<dbReference type="Pfam" id="PF22117">
    <property type="entry name" value="Fer4_Nqo3"/>
    <property type="match status" value="1"/>
</dbReference>
<evidence type="ECO:0000256" key="6">
    <source>
        <dbReference type="ARBA" id="ARBA00023004"/>
    </source>
</evidence>
<dbReference type="Gene3D" id="3.40.50.740">
    <property type="match status" value="1"/>
</dbReference>
<dbReference type="EMBL" id="CP004885">
    <property type="protein sequence ID" value="AGX87784.1"/>
    <property type="molecule type" value="Genomic_DNA"/>
</dbReference>
<dbReference type="RefSeq" id="WP_022773892.1">
    <property type="nucleotide sequence ID" value="NC_022576.1"/>
</dbReference>
<dbReference type="HOGENOM" id="CLU_000422_11_6_4"/>
<name>U5NC68_9BURK</name>
<dbReference type="PROSITE" id="PS51839">
    <property type="entry name" value="4FE4S_HC3"/>
    <property type="match status" value="1"/>
</dbReference>
<accession>U5NC68</accession>
<dbReference type="Pfam" id="PF00384">
    <property type="entry name" value="Molybdopterin"/>
    <property type="match status" value="1"/>
</dbReference>
<evidence type="ECO:0000256" key="10">
    <source>
        <dbReference type="RuleBase" id="RU003525"/>
    </source>
</evidence>
<dbReference type="PROSITE" id="PS51085">
    <property type="entry name" value="2FE2S_FER_2"/>
    <property type="match status" value="1"/>
</dbReference>
<dbReference type="SUPFAM" id="SSF54292">
    <property type="entry name" value="2Fe-2S ferredoxin-like"/>
    <property type="match status" value="1"/>
</dbReference>
<evidence type="ECO:0000259" key="13">
    <source>
        <dbReference type="PROSITE" id="PS51839"/>
    </source>
</evidence>
<feature type="domain" description="2Fe-2S ferredoxin-type" evidence="11">
    <location>
        <begin position="5"/>
        <end position="83"/>
    </location>
</feature>
<dbReference type="FunFam" id="3.10.20.740:FF:000001">
    <property type="entry name" value="NADH-quinone oxidoreductase subunit G"/>
    <property type="match status" value="1"/>
</dbReference>
<gene>
    <name evidence="14" type="primary">nuoG</name>
    <name evidence="14" type="ORF">Cenrod_1699</name>
</gene>
<dbReference type="GO" id="GO:0051539">
    <property type="term" value="F:4 iron, 4 sulfur cluster binding"/>
    <property type="evidence" value="ECO:0007669"/>
    <property type="project" value="UniProtKB-KW"/>
</dbReference>
<dbReference type="PANTHER" id="PTHR43105:SF13">
    <property type="entry name" value="NADH-UBIQUINONE OXIDOREDUCTASE 75 KDA SUBUNIT, MITOCHONDRIAL"/>
    <property type="match status" value="1"/>
</dbReference>
<keyword evidence="3 10" id="KW-0004">4Fe-4S</keyword>
<dbReference type="PROSITE" id="PS51669">
    <property type="entry name" value="4FE4S_MOW_BIS_MGD"/>
    <property type="match status" value="1"/>
</dbReference>
<comment type="catalytic activity">
    <reaction evidence="9 10">
        <text>a quinone + NADH + 5 H(+)(in) = a quinol + NAD(+) + 4 H(+)(out)</text>
        <dbReference type="Rhea" id="RHEA:57888"/>
        <dbReference type="ChEBI" id="CHEBI:15378"/>
        <dbReference type="ChEBI" id="CHEBI:24646"/>
        <dbReference type="ChEBI" id="CHEBI:57540"/>
        <dbReference type="ChEBI" id="CHEBI:57945"/>
        <dbReference type="ChEBI" id="CHEBI:132124"/>
    </reaction>
</comment>
<dbReference type="GO" id="GO:0046872">
    <property type="term" value="F:metal ion binding"/>
    <property type="evidence" value="ECO:0007669"/>
    <property type="project" value="UniProtKB-UniRule"/>
</dbReference>
<dbReference type="NCBIfam" id="TIGR01973">
    <property type="entry name" value="NuoG"/>
    <property type="match status" value="1"/>
</dbReference>
<dbReference type="CDD" id="cd00207">
    <property type="entry name" value="fer2"/>
    <property type="match status" value="1"/>
</dbReference>
<dbReference type="Pfam" id="PF10588">
    <property type="entry name" value="NADH-G_4Fe-4S_3"/>
    <property type="match status" value="1"/>
</dbReference>
<dbReference type="InterPro" id="IPR010228">
    <property type="entry name" value="NADH_UbQ_OxRdtase_Gsu"/>
</dbReference>
<dbReference type="GO" id="GO:0016020">
    <property type="term" value="C:membrane"/>
    <property type="evidence" value="ECO:0007669"/>
    <property type="project" value="InterPro"/>
</dbReference>
<evidence type="ECO:0000256" key="2">
    <source>
        <dbReference type="ARBA" id="ARBA00005404"/>
    </source>
</evidence>
<dbReference type="PATRIC" id="fig|946483.4.peg.1716"/>
<dbReference type="PANTHER" id="PTHR43105">
    <property type="entry name" value="RESPIRATORY NITRATE REDUCTASE"/>
    <property type="match status" value="1"/>
</dbReference>
<dbReference type="InterPro" id="IPR050123">
    <property type="entry name" value="Prok_molybdopt-oxidoreductase"/>
</dbReference>
<keyword evidence="10" id="KW-0001">2Fe-2S</keyword>
<dbReference type="PROSITE" id="PS00643">
    <property type="entry name" value="COMPLEX1_75K_3"/>
    <property type="match status" value="1"/>
</dbReference>
<evidence type="ECO:0000313" key="14">
    <source>
        <dbReference type="EMBL" id="AGX87784.1"/>
    </source>
</evidence>
<dbReference type="EC" id="7.1.1.-" evidence="10"/>
<dbReference type="GO" id="GO:0042773">
    <property type="term" value="P:ATP synthesis coupled electron transport"/>
    <property type="evidence" value="ECO:0007669"/>
    <property type="project" value="InterPro"/>
</dbReference>
<keyword evidence="4 10" id="KW-0479">Metal-binding</keyword>
<dbReference type="GO" id="GO:0051537">
    <property type="term" value="F:2 iron, 2 sulfur cluster binding"/>
    <property type="evidence" value="ECO:0007669"/>
    <property type="project" value="UniProtKB-UniRule"/>
</dbReference>
<dbReference type="Gene3D" id="3.30.200.210">
    <property type="match status" value="1"/>
</dbReference>
<comment type="cofactor">
    <cofactor evidence="1 10">
        <name>[4Fe-4S] cluster</name>
        <dbReference type="ChEBI" id="CHEBI:49883"/>
    </cofactor>
</comment>
<evidence type="ECO:0000256" key="9">
    <source>
        <dbReference type="ARBA" id="ARBA00047712"/>
    </source>
</evidence>
<keyword evidence="7 10" id="KW-0411">Iron-sulfur</keyword>
<dbReference type="GO" id="GO:0048038">
    <property type="term" value="F:quinone binding"/>
    <property type="evidence" value="ECO:0007669"/>
    <property type="project" value="UniProtKB-UniRule"/>
</dbReference>
<evidence type="ECO:0000256" key="5">
    <source>
        <dbReference type="ARBA" id="ARBA00022967"/>
    </source>
</evidence>
<evidence type="ECO:0000256" key="1">
    <source>
        <dbReference type="ARBA" id="ARBA00001966"/>
    </source>
</evidence>
<dbReference type="Gene3D" id="3.10.20.740">
    <property type="match status" value="1"/>
</dbReference>
<dbReference type="InterPro" id="IPR001041">
    <property type="entry name" value="2Fe-2S_ferredoxin-type"/>
</dbReference>
<dbReference type="InterPro" id="IPR000283">
    <property type="entry name" value="NADH_UbQ_OxRdtase_75kDa_su_CS"/>
</dbReference>
<dbReference type="Gene3D" id="3.30.70.20">
    <property type="match status" value="1"/>
</dbReference>
<evidence type="ECO:0000256" key="8">
    <source>
        <dbReference type="ARBA" id="ARBA00023027"/>
    </source>
</evidence>
<dbReference type="InterPro" id="IPR036010">
    <property type="entry name" value="2Fe-2S_ferredoxin-like_sf"/>
</dbReference>
<dbReference type="PROSITE" id="PS00642">
    <property type="entry name" value="COMPLEX1_75K_2"/>
    <property type="match status" value="1"/>
</dbReference>
<dbReference type="PROSITE" id="PS00641">
    <property type="entry name" value="COMPLEX1_75K_1"/>
    <property type="match status" value="1"/>
</dbReference>
<dbReference type="Proteomes" id="UP000017184">
    <property type="component" value="Chromosome"/>
</dbReference>
<dbReference type="InterPro" id="IPR006656">
    <property type="entry name" value="Mopterin_OxRdtase"/>
</dbReference>
<dbReference type="InterPro" id="IPR019574">
    <property type="entry name" value="NADH_UbQ_OxRdtase_Gsu_4Fe4S-bd"/>
</dbReference>